<dbReference type="Proteomes" id="UP000289821">
    <property type="component" value="Unassembled WGS sequence"/>
</dbReference>
<dbReference type="InterPro" id="IPR024775">
    <property type="entry name" value="DinB-like"/>
</dbReference>
<dbReference type="OrthoDB" id="9793216at2"/>
<evidence type="ECO:0000259" key="1">
    <source>
        <dbReference type="Pfam" id="PF12867"/>
    </source>
</evidence>
<comment type="caution">
    <text evidence="2">The sequence shown here is derived from an EMBL/GenBank/DDBJ whole genome shotgun (WGS) entry which is preliminary data.</text>
</comment>
<evidence type="ECO:0000313" key="3">
    <source>
        <dbReference type="Proteomes" id="UP000289821"/>
    </source>
</evidence>
<name>A0A4Q0NVH5_9FLAO</name>
<dbReference type="EMBL" id="QOVI01000003">
    <property type="protein sequence ID" value="RXG15276.1"/>
    <property type="molecule type" value="Genomic_DNA"/>
</dbReference>
<organism evidence="2 3">
    <name type="scientific">Leeuwenhoekiella aestuarii</name>
    <dbReference type="NCBI Taxonomy" id="2249426"/>
    <lineage>
        <taxon>Bacteria</taxon>
        <taxon>Pseudomonadati</taxon>
        <taxon>Bacteroidota</taxon>
        <taxon>Flavobacteriia</taxon>
        <taxon>Flavobacteriales</taxon>
        <taxon>Flavobacteriaceae</taxon>
        <taxon>Leeuwenhoekiella</taxon>
    </lineage>
</organism>
<keyword evidence="3" id="KW-1185">Reference proteome</keyword>
<evidence type="ECO:0000313" key="2">
    <source>
        <dbReference type="EMBL" id="RXG15276.1"/>
    </source>
</evidence>
<feature type="domain" description="DinB-like" evidence="1">
    <location>
        <begin position="38"/>
        <end position="167"/>
    </location>
</feature>
<accession>A0A4Q0NVH5</accession>
<dbReference type="Gene3D" id="1.20.120.450">
    <property type="entry name" value="dinb family like domain"/>
    <property type="match status" value="1"/>
</dbReference>
<dbReference type="SUPFAM" id="SSF109854">
    <property type="entry name" value="DinB/YfiT-like putative metalloenzymes"/>
    <property type="match status" value="1"/>
</dbReference>
<protein>
    <submittedName>
        <fullName evidence="2">DinB family protein</fullName>
    </submittedName>
</protein>
<dbReference type="InterPro" id="IPR034660">
    <property type="entry name" value="DinB/YfiT-like"/>
</dbReference>
<reference evidence="2 3" key="1">
    <citation type="submission" date="2018-07" db="EMBL/GenBank/DDBJ databases">
        <title>Leeuwenhoekiella genomics.</title>
        <authorList>
            <person name="Tahon G."/>
            <person name="Willems A."/>
        </authorList>
    </citation>
    <scope>NUCLEOTIDE SEQUENCE [LARGE SCALE GENOMIC DNA]</scope>
    <source>
        <strain evidence="2 3">R-50232</strain>
    </source>
</reference>
<gene>
    <name evidence="2" type="ORF">DSM04_103164</name>
</gene>
<dbReference type="AlphaFoldDB" id="A0A4Q0NVH5"/>
<dbReference type="RefSeq" id="WP_128760872.1">
    <property type="nucleotide sequence ID" value="NZ_QOVI01000003.1"/>
</dbReference>
<sequence length="174" mass="20128">MTLKDLDHSEYNAFYRNYIELVRNDMHLLDALVQGKEKNIAFYDEIPEEKWHFAYESGKWTILEVLQHIIDTERIFSYRALRIGRGDKTPLAGFEQDDYIKPSRAHERSMQDLIAEYSLVRDCTINLFKGFNEEALAQAGTSSEATLSTRAAGFIICGHEVHHANIIRARYLNA</sequence>
<dbReference type="Pfam" id="PF12867">
    <property type="entry name" value="DinB_2"/>
    <property type="match status" value="1"/>
</dbReference>
<proteinExistence type="predicted"/>